<dbReference type="EMBL" id="CM004469">
    <property type="protein sequence ID" value="OCT91222.1"/>
    <property type="molecule type" value="Genomic_DNA"/>
</dbReference>
<organism evidence="1 2">
    <name type="scientific">Xenopus laevis</name>
    <name type="common">African clawed frog</name>
    <dbReference type="NCBI Taxonomy" id="8355"/>
    <lineage>
        <taxon>Eukaryota</taxon>
        <taxon>Metazoa</taxon>
        <taxon>Chordata</taxon>
        <taxon>Craniata</taxon>
        <taxon>Vertebrata</taxon>
        <taxon>Euteleostomi</taxon>
        <taxon>Amphibia</taxon>
        <taxon>Batrachia</taxon>
        <taxon>Anura</taxon>
        <taxon>Pipoidea</taxon>
        <taxon>Pipidae</taxon>
        <taxon>Xenopodinae</taxon>
        <taxon>Xenopus</taxon>
        <taxon>Xenopus</taxon>
    </lineage>
</organism>
<accession>A0A974DGH5</accession>
<dbReference type="Proteomes" id="UP000694892">
    <property type="component" value="Chromosome 2S"/>
</dbReference>
<evidence type="ECO:0000313" key="1">
    <source>
        <dbReference type="EMBL" id="OCT91222.1"/>
    </source>
</evidence>
<protein>
    <submittedName>
        <fullName evidence="1">Uncharacterized protein</fullName>
    </submittedName>
</protein>
<sequence length="96" mass="10848">MESQSGACDRPFRAQQPSLICSTFSKKLKFPVLPAPLTALPVQPAAGAVTLTTCKLSTNQRFFLPFPLLDSRNNCSTIGQQRVHYCLIFFFYEWKM</sequence>
<proteinExistence type="predicted"/>
<reference evidence="2" key="1">
    <citation type="journal article" date="2016" name="Nature">
        <title>Genome evolution in the allotetraploid frog Xenopus laevis.</title>
        <authorList>
            <person name="Session A.M."/>
            <person name="Uno Y."/>
            <person name="Kwon T."/>
            <person name="Chapman J.A."/>
            <person name="Toyoda A."/>
            <person name="Takahashi S."/>
            <person name="Fukui A."/>
            <person name="Hikosaka A."/>
            <person name="Suzuki A."/>
            <person name="Kondo M."/>
            <person name="van Heeringen S.J."/>
            <person name="Quigley I."/>
            <person name="Heinz S."/>
            <person name="Ogino H."/>
            <person name="Ochi H."/>
            <person name="Hellsten U."/>
            <person name="Lyons J.B."/>
            <person name="Simakov O."/>
            <person name="Putnam N."/>
            <person name="Stites J."/>
            <person name="Kuroki Y."/>
            <person name="Tanaka T."/>
            <person name="Michiue T."/>
            <person name="Watanabe M."/>
            <person name="Bogdanovic O."/>
            <person name="Lister R."/>
            <person name="Georgiou G."/>
            <person name="Paranjpe S.S."/>
            <person name="van Kruijsbergen I."/>
            <person name="Shu S."/>
            <person name="Carlson J."/>
            <person name="Kinoshita T."/>
            <person name="Ohta Y."/>
            <person name="Mawaribuchi S."/>
            <person name="Jenkins J."/>
            <person name="Grimwood J."/>
            <person name="Schmutz J."/>
            <person name="Mitros T."/>
            <person name="Mozaffari S.V."/>
            <person name="Suzuki Y."/>
            <person name="Haramoto Y."/>
            <person name="Yamamoto T.S."/>
            <person name="Takagi C."/>
            <person name="Heald R."/>
            <person name="Miller K."/>
            <person name="Haudenschild C."/>
            <person name="Kitzman J."/>
            <person name="Nakayama T."/>
            <person name="Izutsu Y."/>
            <person name="Robert J."/>
            <person name="Fortriede J."/>
            <person name="Burns K."/>
            <person name="Lotay V."/>
            <person name="Karimi K."/>
            <person name="Yasuoka Y."/>
            <person name="Dichmann D.S."/>
            <person name="Flajnik M.F."/>
            <person name="Houston D.W."/>
            <person name="Shendure J."/>
            <person name="DuPasquier L."/>
            <person name="Vize P.D."/>
            <person name="Zorn A.M."/>
            <person name="Ito M."/>
            <person name="Marcotte E.M."/>
            <person name="Wallingford J.B."/>
            <person name="Ito Y."/>
            <person name="Asashima M."/>
            <person name="Ueno N."/>
            <person name="Matsuda Y."/>
            <person name="Veenstra G.J."/>
            <person name="Fujiyama A."/>
            <person name="Harland R.M."/>
            <person name="Taira M."/>
            <person name="Rokhsar D.S."/>
        </authorList>
    </citation>
    <scope>NUCLEOTIDE SEQUENCE [LARGE SCALE GENOMIC DNA]</scope>
    <source>
        <strain evidence="2">J</strain>
    </source>
</reference>
<name>A0A974DGH5_XENLA</name>
<evidence type="ECO:0000313" key="2">
    <source>
        <dbReference type="Proteomes" id="UP000694892"/>
    </source>
</evidence>
<gene>
    <name evidence="1" type="ORF">XELAEV_18014272mg</name>
</gene>
<dbReference type="AlphaFoldDB" id="A0A974DGH5"/>